<proteinExistence type="predicted"/>
<organism evidence="1 2">
    <name type="scientific">Pseudomonas phage LKA5</name>
    <dbReference type="NCBI Taxonomy" id="1327940"/>
    <lineage>
        <taxon>Viruses</taxon>
        <taxon>Duplodnaviria</taxon>
        <taxon>Heunggongvirae</taxon>
        <taxon>Uroviricota</taxon>
        <taxon>Caudoviricetes</taxon>
        <taxon>Hollowayvirus</taxon>
        <taxon>Hollowayvirus LKA5</taxon>
    </lineage>
</organism>
<keyword evidence="2" id="KW-1185">Reference proteome</keyword>
<dbReference type="SUPFAM" id="SSF47413">
    <property type="entry name" value="lambda repressor-like DNA-binding domains"/>
    <property type="match status" value="1"/>
</dbReference>
<gene>
    <name evidence="1" type="ORF">LKA5_030</name>
</gene>
<dbReference type="Gene3D" id="3.30.240.10">
    <property type="entry name" value="CRO Repressor"/>
    <property type="match status" value="1"/>
</dbReference>
<dbReference type="Pfam" id="PF09048">
    <property type="entry name" value="Cro"/>
    <property type="match status" value="1"/>
</dbReference>
<dbReference type="GO" id="GO:0006355">
    <property type="term" value="P:regulation of DNA-templated transcription"/>
    <property type="evidence" value="ECO:0007669"/>
    <property type="project" value="InterPro"/>
</dbReference>
<dbReference type="InterPro" id="IPR010982">
    <property type="entry name" value="Lambda_DNA-bd_dom_sf"/>
</dbReference>
<sequence length="66" mass="7185">MNRVHIKTFASEHGQSRAAALLGITQGALSKALRVGRDIYVTAHADGTFTAEEVRTFPAQKVRFVS</sequence>
<dbReference type="PIRSF" id="PIRSF003217">
    <property type="entry name" value="Cro_protein"/>
    <property type="match status" value="1"/>
</dbReference>
<name>A0A0U1UNM4_9CAUD</name>
<dbReference type="Proteomes" id="UP000225231">
    <property type="component" value="Segment"/>
</dbReference>
<reference evidence="1 2" key="1">
    <citation type="submission" date="2013-04" db="EMBL/GenBank/DDBJ databases">
        <title>Complete genome sequence of F116-like bacteriophages.</title>
        <authorList>
            <person name="Lammens E.A."/>
            <person name="Lavigne R."/>
        </authorList>
    </citation>
    <scope>NUCLEOTIDE SEQUENCE [LARGE SCALE GENOMIC DNA]</scope>
    <source>
        <strain evidence="1">LKA5</strain>
    </source>
</reference>
<dbReference type="InterPro" id="IPR038202">
    <property type="entry name" value="Cro_sf"/>
</dbReference>
<evidence type="ECO:0000313" key="1">
    <source>
        <dbReference type="EMBL" id="AGR46384.1"/>
    </source>
</evidence>
<dbReference type="InterPro" id="IPR000655">
    <property type="entry name" value="Cro-like"/>
</dbReference>
<dbReference type="EMBL" id="KC900378">
    <property type="protein sequence ID" value="AGR46384.1"/>
    <property type="molecule type" value="Genomic_DNA"/>
</dbReference>
<evidence type="ECO:0000313" key="2">
    <source>
        <dbReference type="Proteomes" id="UP000225231"/>
    </source>
</evidence>
<dbReference type="GO" id="GO:0003677">
    <property type="term" value="F:DNA binding"/>
    <property type="evidence" value="ECO:0007669"/>
    <property type="project" value="InterPro"/>
</dbReference>
<protein>
    <submittedName>
        <fullName evidence="1">Cro-like protein</fullName>
    </submittedName>
</protein>
<accession>A0A0U1UNM4</accession>